<feature type="non-terminal residue" evidence="1">
    <location>
        <position position="1"/>
    </location>
</feature>
<proteinExistence type="predicted"/>
<sequence length="51" mass="5651">QGLFSLDVDGVIWKGLRILEVGLGDDRPPPRWLADENMHVAIIAYLDSEGC</sequence>
<name>A0A9P6ALJ6_9AGAM</name>
<organism evidence="1 2">
    <name type="scientific">Hydnum rufescens UP504</name>
    <dbReference type="NCBI Taxonomy" id="1448309"/>
    <lineage>
        <taxon>Eukaryota</taxon>
        <taxon>Fungi</taxon>
        <taxon>Dikarya</taxon>
        <taxon>Basidiomycota</taxon>
        <taxon>Agaricomycotina</taxon>
        <taxon>Agaricomycetes</taxon>
        <taxon>Cantharellales</taxon>
        <taxon>Hydnaceae</taxon>
        <taxon>Hydnum</taxon>
    </lineage>
</organism>
<accession>A0A9P6ALJ6</accession>
<dbReference type="EMBL" id="MU129073">
    <property type="protein sequence ID" value="KAF9507767.1"/>
    <property type="molecule type" value="Genomic_DNA"/>
</dbReference>
<evidence type="ECO:0000313" key="2">
    <source>
        <dbReference type="Proteomes" id="UP000886523"/>
    </source>
</evidence>
<gene>
    <name evidence="1" type="ORF">BS47DRAFT_1303644</name>
</gene>
<protein>
    <submittedName>
        <fullName evidence="1">Uncharacterized protein</fullName>
    </submittedName>
</protein>
<reference evidence="1" key="1">
    <citation type="journal article" date="2020" name="Nat. Commun.">
        <title>Large-scale genome sequencing of mycorrhizal fungi provides insights into the early evolution of symbiotic traits.</title>
        <authorList>
            <person name="Miyauchi S."/>
            <person name="Kiss E."/>
            <person name="Kuo A."/>
            <person name="Drula E."/>
            <person name="Kohler A."/>
            <person name="Sanchez-Garcia M."/>
            <person name="Morin E."/>
            <person name="Andreopoulos B."/>
            <person name="Barry K.W."/>
            <person name="Bonito G."/>
            <person name="Buee M."/>
            <person name="Carver A."/>
            <person name="Chen C."/>
            <person name="Cichocki N."/>
            <person name="Clum A."/>
            <person name="Culley D."/>
            <person name="Crous P.W."/>
            <person name="Fauchery L."/>
            <person name="Girlanda M."/>
            <person name="Hayes R.D."/>
            <person name="Keri Z."/>
            <person name="LaButti K."/>
            <person name="Lipzen A."/>
            <person name="Lombard V."/>
            <person name="Magnuson J."/>
            <person name="Maillard F."/>
            <person name="Murat C."/>
            <person name="Nolan M."/>
            <person name="Ohm R.A."/>
            <person name="Pangilinan J."/>
            <person name="Pereira M.F."/>
            <person name="Perotto S."/>
            <person name="Peter M."/>
            <person name="Pfister S."/>
            <person name="Riley R."/>
            <person name="Sitrit Y."/>
            <person name="Stielow J.B."/>
            <person name="Szollosi G."/>
            <person name="Zifcakova L."/>
            <person name="Stursova M."/>
            <person name="Spatafora J.W."/>
            <person name="Tedersoo L."/>
            <person name="Vaario L.M."/>
            <person name="Yamada A."/>
            <person name="Yan M."/>
            <person name="Wang P."/>
            <person name="Xu J."/>
            <person name="Bruns T."/>
            <person name="Baldrian P."/>
            <person name="Vilgalys R."/>
            <person name="Dunand C."/>
            <person name="Henrissat B."/>
            <person name="Grigoriev I.V."/>
            <person name="Hibbett D."/>
            <person name="Nagy L.G."/>
            <person name="Martin F.M."/>
        </authorList>
    </citation>
    <scope>NUCLEOTIDE SEQUENCE</scope>
    <source>
        <strain evidence="1">UP504</strain>
    </source>
</reference>
<comment type="caution">
    <text evidence="1">The sequence shown here is derived from an EMBL/GenBank/DDBJ whole genome shotgun (WGS) entry which is preliminary data.</text>
</comment>
<dbReference type="AlphaFoldDB" id="A0A9P6ALJ6"/>
<dbReference type="Proteomes" id="UP000886523">
    <property type="component" value="Unassembled WGS sequence"/>
</dbReference>
<evidence type="ECO:0000313" key="1">
    <source>
        <dbReference type="EMBL" id="KAF9507767.1"/>
    </source>
</evidence>
<keyword evidence="2" id="KW-1185">Reference proteome</keyword>